<feature type="domain" description="Legume lectin" evidence="3">
    <location>
        <begin position="2"/>
        <end position="235"/>
    </location>
</feature>
<keyword evidence="4" id="KW-1185">Reference proteome</keyword>
<dbReference type="Proteomes" id="UP001515500">
    <property type="component" value="Chromosome 18"/>
</dbReference>
<gene>
    <name evidence="5" type="primary">LOC120282717</name>
</gene>
<name>A0AB40CZJ1_DIOCR</name>
<dbReference type="GeneID" id="120282717"/>
<dbReference type="InterPro" id="IPR013320">
    <property type="entry name" value="ConA-like_dom_sf"/>
</dbReference>
<dbReference type="PANTHER" id="PTHR32401">
    <property type="entry name" value="CONCANAVALIN A-LIKE LECTIN FAMILY PROTEIN"/>
    <property type="match status" value="1"/>
</dbReference>
<evidence type="ECO:0000256" key="1">
    <source>
        <dbReference type="ARBA" id="ARBA00007606"/>
    </source>
</evidence>
<dbReference type="SUPFAM" id="SSF49899">
    <property type="entry name" value="Concanavalin A-like lectins/glucanases"/>
    <property type="match status" value="1"/>
</dbReference>
<protein>
    <submittedName>
        <fullName evidence="5">L-type lectin-domain containing receptor kinase V.9-like</fullName>
    </submittedName>
</protein>
<proteinExistence type="inferred from homology"/>
<dbReference type="AlphaFoldDB" id="A0AB40CZJ1"/>
<dbReference type="Pfam" id="PF00139">
    <property type="entry name" value="Lectin_legB"/>
    <property type="match status" value="1"/>
</dbReference>
<accession>A0AB40CZJ1</accession>
<sequence length="239" mass="25636">MEGAAAVTTFGVLQLTNTSTNVICHAFFPSSIPSLLPVNKTISFSTTLVFQILKSATSSSGSHGLGFTFSPTKITPSPGCCPYLGLFGRENNGNFSNHVFAVEFNTARGFGFFTDEIHVGIDINSIVSVSSASPSYYDNTTNSNVNLDFLQGDPLEAWIEYDGVSKDLNVMLASLNVAKPSKPLISYATDLSNVFKENMYVGFSASIGTQPNSHYISGWSFHVNGEAQALDLSSLPFPQ</sequence>
<dbReference type="InterPro" id="IPR001220">
    <property type="entry name" value="Legume_lectin_dom"/>
</dbReference>
<evidence type="ECO:0000259" key="3">
    <source>
        <dbReference type="Pfam" id="PF00139"/>
    </source>
</evidence>
<dbReference type="InterPro" id="IPR050258">
    <property type="entry name" value="Leguminous_Lectin"/>
</dbReference>
<evidence type="ECO:0000256" key="2">
    <source>
        <dbReference type="ARBA" id="ARBA00022734"/>
    </source>
</evidence>
<dbReference type="Gene3D" id="2.60.120.200">
    <property type="match status" value="1"/>
</dbReference>
<dbReference type="RefSeq" id="XP_039145504.1">
    <property type="nucleotide sequence ID" value="XM_039289570.1"/>
</dbReference>
<reference evidence="5" key="1">
    <citation type="submission" date="2025-08" db="UniProtKB">
        <authorList>
            <consortium name="RefSeq"/>
        </authorList>
    </citation>
    <scope>IDENTIFICATION</scope>
</reference>
<dbReference type="GO" id="GO:0030246">
    <property type="term" value="F:carbohydrate binding"/>
    <property type="evidence" value="ECO:0007669"/>
    <property type="project" value="UniProtKB-KW"/>
</dbReference>
<comment type="similarity">
    <text evidence="1">Belongs to the leguminous lectin family.</text>
</comment>
<dbReference type="CDD" id="cd06899">
    <property type="entry name" value="lectin_legume_LecRK_Arcelin_ConA"/>
    <property type="match status" value="1"/>
</dbReference>
<organism evidence="4 5">
    <name type="scientific">Dioscorea cayennensis subsp. rotundata</name>
    <name type="common">White Guinea yam</name>
    <name type="synonym">Dioscorea rotundata</name>
    <dbReference type="NCBI Taxonomy" id="55577"/>
    <lineage>
        <taxon>Eukaryota</taxon>
        <taxon>Viridiplantae</taxon>
        <taxon>Streptophyta</taxon>
        <taxon>Embryophyta</taxon>
        <taxon>Tracheophyta</taxon>
        <taxon>Spermatophyta</taxon>
        <taxon>Magnoliopsida</taxon>
        <taxon>Liliopsida</taxon>
        <taxon>Dioscoreales</taxon>
        <taxon>Dioscoreaceae</taxon>
        <taxon>Dioscorea</taxon>
    </lineage>
</organism>
<evidence type="ECO:0000313" key="5">
    <source>
        <dbReference type="RefSeq" id="XP_039145504.1"/>
    </source>
</evidence>
<dbReference type="PANTHER" id="PTHR32401:SF51">
    <property type="entry name" value="NON-SPECIFIC SERINE_THREONINE PROTEIN KINASE"/>
    <property type="match status" value="1"/>
</dbReference>
<evidence type="ECO:0000313" key="4">
    <source>
        <dbReference type="Proteomes" id="UP001515500"/>
    </source>
</evidence>
<keyword evidence="2" id="KW-0430">Lectin</keyword>